<keyword evidence="2" id="KW-1185">Reference proteome</keyword>
<dbReference type="KEGG" id="ptx:ABW99_12900"/>
<gene>
    <name evidence="1" type="ORF">ABW99_12900</name>
</gene>
<accession>A0A0G3EW75</accession>
<dbReference type="EMBL" id="CP011568">
    <property type="protein sequence ID" value="AKJ68971.1"/>
    <property type="molecule type" value="Genomic_DNA"/>
</dbReference>
<dbReference type="AlphaFoldDB" id="A0A0G3EW75"/>
<dbReference type="RefSeq" id="WP_047214868.1">
    <property type="nucleotide sequence ID" value="NZ_CP011568.3"/>
</dbReference>
<dbReference type="OrthoDB" id="9131657at2"/>
<dbReference type="Proteomes" id="UP000036700">
    <property type="component" value="Chromosome"/>
</dbReference>
<evidence type="ECO:0000313" key="2">
    <source>
        <dbReference type="Proteomes" id="UP000036700"/>
    </source>
</evidence>
<name>A0A0G3EW75_9BURK</name>
<protein>
    <submittedName>
        <fullName evidence="1">Uncharacterized protein</fullName>
    </submittedName>
</protein>
<sequence>MVSNGSVLDALRHVQLRKVPWYKRSTLFDYLRSLGLIESTRSDYEVSGVRYPLVIALLTKAGQNEIRRLASLEQVADWESIRLEHYNHPHVH</sequence>
<reference evidence="2" key="1">
    <citation type="submission" date="2015-06" db="EMBL/GenBank/DDBJ databases">
        <authorList>
            <person name="Lim Y.L."/>
            <person name="Ee R."/>
            <person name="Yong D."/>
            <person name="How K.Y."/>
            <person name="Yin W.F."/>
            <person name="Chan K.G."/>
        </authorList>
    </citation>
    <scope>NUCLEOTIDE SEQUENCE [LARGE SCALE GENOMIC DNA]</scope>
    <source>
        <strain evidence="2">DSM 25325</strain>
    </source>
</reference>
<evidence type="ECO:0000313" key="1">
    <source>
        <dbReference type="EMBL" id="AKJ68971.1"/>
    </source>
</evidence>
<organism evidence="1 2">
    <name type="scientific">Pandoraea thiooxydans</name>
    <dbReference type="NCBI Taxonomy" id="445709"/>
    <lineage>
        <taxon>Bacteria</taxon>
        <taxon>Pseudomonadati</taxon>
        <taxon>Pseudomonadota</taxon>
        <taxon>Betaproteobacteria</taxon>
        <taxon>Burkholderiales</taxon>
        <taxon>Burkholderiaceae</taxon>
        <taxon>Pandoraea</taxon>
    </lineage>
</organism>
<dbReference type="STRING" id="445709.ABW99_12900"/>
<proteinExistence type="predicted"/>
<dbReference type="PATRIC" id="fig|445709.3.peg.2736"/>